<dbReference type="PANTHER" id="PTHR30213:SF0">
    <property type="entry name" value="UPF0761 MEMBRANE PROTEIN YIHY"/>
    <property type="match status" value="1"/>
</dbReference>
<dbReference type="RefSeq" id="WP_092813453.1">
    <property type="nucleotide sequence ID" value="NZ_FMVW01000005.1"/>
</dbReference>
<feature type="region of interest" description="Disordered" evidence="6">
    <location>
        <begin position="1"/>
        <end position="22"/>
    </location>
</feature>
<evidence type="ECO:0000313" key="9">
    <source>
        <dbReference type="Proteomes" id="UP000199347"/>
    </source>
</evidence>
<feature type="transmembrane region" description="Helical" evidence="7">
    <location>
        <begin position="347"/>
        <end position="366"/>
    </location>
</feature>
<organism evidence="8 9">
    <name type="scientific">Afifella marina DSM 2698</name>
    <dbReference type="NCBI Taxonomy" id="1120955"/>
    <lineage>
        <taxon>Bacteria</taxon>
        <taxon>Pseudomonadati</taxon>
        <taxon>Pseudomonadota</taxon>
        <taxon>Alphaproteobacteria</taxon>
        <taxon>Hyphomicrobiales</taxon>
        <taxon>Afifellaceae</taxon>
        <taxon>Afifella</taxon>
    </lineage>
</organism>
<name>A0A1G5NQN3_AFIMA</name>
<sequence>MNNDRPHNQHARDPRGRDARQPTQIPFLGWKDIFWRVSQEIGEDRVSLVAGGVTFYLLLAAFPALGALVSIYGLYNDPANLASQLQSLQAVMPQAGMDILQQELSRLVTAKSSSLSFAFLTTLALSLWSANKGVKSLFQALNVAYEEKEKRNFFVLNMVSLAFTLGFLILIILFLSATIVVPAVLAYLGLHQGWLIASIRWPILLLVAAFSIGILYRYGPSRRPSRWRWVTWGGTITAMVWIAASILFSWYIANFADYNATYGSLGAVIGIMMWIWVSVFVLLAGAELNAEMEHQTARDTTLSPEKPIGLRGAHMADTVGKGLDGSGGGAGIDLFGTRQPLGRDRPFSFGELITLGIPFVLIAILLTPPKRRAAKSGRHSSKRDAREASGTEKRSRSEKKAGKSAKDAKSGRRSASGSLLASVLRLAAAQAAKR</sequence>
<protein>
    <submittedName>
        <fullName evidence="8">Membrane protein</fullName>
    </submittedName>
</protein>
<keyword evidence="2" id="KW-1003">Cell membrane</keyword>
<evidence type="ECO:0000256" key="1">
    <source>
        <dbReference type="ARBA" id="ARBA00004651"/>
    </source>
</evidence>
<evidence type="ECO:0000256" key="3">
    <source>
        <dbReference type="ARBA" id="ARBA00022692"/>
    </source>
</evidence>
<evidence type="ECO:0000313" key="8">
    <source>
        <dbReference type="EMBL" id="SCZ39707.1"/>
    </source>
</evidence>
<evidence type="ECO:0000256" key="7">
    <source>
        <dbReference type="SAM" id="Phobius"/>
    </source>
</evidence>
<keyword evidence="3 7" id="KW-0812">Transmembrane</keyword>
<gene>
    <name evidence="8" type="ORF">SAMN03080610_02496</name>
</gene>
<feature type="compositionally biased region" description="Basic residues" evidence="6">
    <location>
        <begin position="372"/>
        <end position="381"/>
    </location>
</feature>
<proteinExistence type="predicted"/>
<keyword evidence="9" id="KW-1185">Reference proteome</keyword>
<dbReference type="PANTHER" id="PTHR30213">
    <property type="entry name" value="INNER MEMBRANE PROTEIN YHJD"/>
    <property type="match status" value="1"/>
</dbReference>
<keyword evidence="5 7" id="KW-0472">Membrane</keyword>
<accession>A0A1G5NQN3</accession>
<dbReference type="GO" id="GO:0005886">
    <property type="term" value="C:plasma membrane"/>
    <property type="evidence" value="ECO:0007669"/>
    <property type="project" value="UniProtKB-SubCell"/>
</dbReference>
<dbReference type="OrthoDB" id="9781030at2"/>
<dbReference type="AlphaFoldDB" id="A0A1G5NQN3"/>
<dbReference type="NCBIfam" id="TIGR00765">
    <property type="entry name" value="yihY_not_rbn"/>
    <property type="match status" value="1"/>
</dbReference>
<dbReference type="EMBL" id="FMVW01000005">
    <property type="protein sequence ID" value="SCZ39707.1"/>
    <property type="molecule type" value="Genomic_DNA"/>
</dbReference>
<feature type="compositionally biased region" description="Basic and acidic residues" evidence="6">
    <location>
        <begin position="1"/>
        <end position="20"/>
    </location>
</feature>
<dbReference type="Pfam" id="PF03631">
    <property type="entry name" value="Virul_fac_BrkB"/>
    <property type="match status" value="1"/>
</dbReference>
<feature type="compositionally biased region" description="Basic and acidic residues" evidence="6">
    <location>
        <begin position="382"/>
        <end position="410"/>
    </location>
</feature>
<dbReference type="STRING" id="1120955.SAMN03080610_02496"/>
<feature type="transmembrane region" description="Helical" evidence="7">
    <location>
        <begin position="154"/>
        <end position="187"/>
    </location>
</feature>
<dbReference type="InterPro" id="IPR017039">
    <property type="entry name" value="Virul_fac_BrkB"/>
</dbReference>
<feature type="region of interest" description="Disordered" evidence="6">
    <location>
        <begin position="372"/>
        <end position="418"/>
    </location>
</feature>
<evidence type="ECO:0000256" key="2">
    <source>
        <dbReference type="ARBA" id="ARBA00022475"/>
    </source>
</evidence>
<evidence type="ECO:0000256" key="6">
    <source>
        <dbReference type="SAM" id="MobiDB-lite"/>
    </source>
</evidence>
<reference evidence="8 9" key="1">
    <citation type="submission" date="2016-10" db="EMBL/GenBank/DDBJ databases">
        <authorList>
            <person name="de Groot N.N."/>
        </authorList>
    </citation>
    <scope>NUCLEOTIDE SEQUENCE [LARGE SCALE GENOMIC DNA]</scope>
    <source>
        <strain evidence="8 9">DSM 2698</strain>
    </source>
</reference>
<feature type="transmembrane region" description="Helical" evidence="7">
    <location>
        <begin position="265"/>
        <end position="286"/>
    </location>
</feature>
<feature type="transmembrane region" description="Helical" evidence="7">
    <location>
        <begin position="199"/>
        <end position="218"/>
    </location>
</feature>
<feature type="transmembrane region" description="Helical" evidence="7">
    <location>
        <begin position="55"/>
        <end position="75"/>
    </location>
</feature>
<dbReference type="Proteomes" id="UP000199347">
    <property type="component" value="Unassembled WGS sequence"/>
</dbReference>
<feature type="transmembrane region" description="Helical" evidence="7">
    <location>
        <begin position="230"/>
        <end position="253"/>
    </location>
</feature>
<comment type="subcellular location">
    <subcellularLocation>
        <location evidence="1">Cell membrane</location>
        <topology evidence="1">Multi-pass membrane protein</topology>
    </subcellularLocation>
</comment>
<keyword evidence="4 7" id="KW-1133">Transmembrane helix</keyword>
<evidence type="ECO:0000256" key="5">
    <source>
        <dbReference type="ARBA" id="ARBA00023136"/>
    </source>
</evidence>
<evidence type="ECO:0000256" key="4">
    <source>
        <dbReference type="ARBA" id="ARBA00022989"/>
    </source>
</evidence>